<dbReference type="RefSeq" id="WP_015362834.1">
    <property type="nucleotide sequence ID" value="NZ_QKZR01000002.1"/>
</dbReference>
<reference evidence="1 2" key="1">
    <citation type="submission" date="2018-06" db="EMBL/GenBank/DDBJ databases">
        <title>Genomic Encyclopedia of Archaeal and Bacterial Type Strains, Phase II (KMG-II): from individual species to whole genera.</title>
        <authorList>
            <person name="Goeker M."/>
        </authorList>
    </citation>
    <scope>NUCLEOTIDE SEQUENCE [LARGE SCALE GENOMIC DNA]</scope>
    <source>
        <strain evidence="1 2">DSM 17205</strain>
    </source>
</reference>
<gene>
    <name evidence="1" type="ORF">LX97_01637</name>
</gene>
<organism evidence="1 2">
    <name type="scientific">Nonlabens dokdonensis</name>
    <dbReference type="NCBI Taxonomy" id="328515"/>
    <lineage>
        <taxon>Bacteria</taxon>
        <taxon>Pseudomonadati</taxon>
        <taxon>Bacteroidota</taxon>
        <taxon>Flavobacteriia</taxon>
        <taxon>Flavobacteriales</taxon>
        <taxon>Flavobacteriaceae</taxon>
        <taxon>Nonlabens</taxon>
    </lineage>
</organism>
<sequence>MIPLKTKYLKNYAGMTLWPFLLIRHKSKLDDTVFMNHEYIHGAQQKELLIIFFHIWYGFDYLRCLIKYRKHNLAYRNIVFEREAYEMETNQEYLKSRKPFSFLKFYSKKYRYE</sequence>
<accession>A0ABX5PYH4</accession>
<keyword evidence="2" id="KW-1185">Reference proteome</keyword>
<protein>
    <submittedName>
        <fullName evidence="1">Uncharacterized protein</fullName>
    </submittedName>
</protein>
<comment type="caution">
    <text evidence="1">The sequence shown here is derived from an EMBL/GenBank/DDBJ whole genome shotgun (WGS) entry which is preliminary data.</text>
</comment>
<evidence type="ECO:0000313" key="1">
    <source>
        <dbReference type="EMBL" id="PZX40864.1"/>
    </source>
</evidence>
<dbReference type="EMBL" id="QKZR01000002">
    <property type="protein sequence ID" value="PZX40864.1"/>
    <property type="molecule type" value="Genomic_DNA"/>
</dbReference>
<evidence type="ECO:0000313" key="2">
    <source>
        <dbReference type="Proteomes" id="UP000248584"/>
    </source>
</evidence>
<dbReference type="Proteomes" id="UP000248584">
    <property type="component" value="Unassembled WGS sequence"/>
</dbReference>
<proteinExistence type="predicted"/>
<name>A0ABX5PYH4_9FLAO</name>